<dbReference type="InterPro" id="IPR025564">
    <property type="entry name" value="CAAD_dom"/>
</dbReference>
<gene>
    <name evidence="5" type="ORF">BH720_06745</name>
</gene>
<dbReference type="RefSeq" id="WP_069966411.1">
    <property type="nucleotide sequence ID" value="NZ_CM124774.1"/>
</dbReference>
<dbReference type="GO" id="GO:0016020">
    <property type="term" value="C:membrane"/>
    <property type="evidence" value="ECO:0007669"/>
    <property type="project" value="UniProtKB-SubCell"/>
</dbReference>
<feature type="domain" description="Cyanobacterial aminoacyl-tRNA synthetase CAAD" evidence="4">
    <location>
        <begin position="66"/>
        <end position="150"/>
    </location>
</feature>
<dbReference type="Pfam" id="PF14159">
    <property type="entry name" value="CAAD"/>
    <property type="match status" value="1"/>
</dbReference>
<dbReference type="GO" id="GO:0009579">
    <property type="term" value="C:thylakoid"/>
    <property type="evidence" value="ECO:0007669"/>
    <property type="project" value="InterPro"/>
</dbReference>
<feature type="region of interest" description="Disordered" evidence="2">
    <location>
        <begin position="20"/>
        <end position="40"/>
    </location>
</feature>
<evidence type="ECO:0000259" key="4">
    <source>
        <dbReference type="Pfam" id="PF14159"/>
    </source>
</evidence>
<evidence type="ECO:0000256" key="2">
    <source>
        <dbReference type="SAM" id="MobiDB-lite"/>
    </source>
</evidence>
<feature type="transmembrane region" description="Helical" evidence="3">
    <location>
        <begin position="105"/>
        <end position="125"/>
    </location>
</feature>
<comment type="subcellular location">
    <subcellularLocation>
        <location evidence="1">Membrane</location>
        <topology evidence="1">Multi-pass membrane protein</topology>
    </subcellularLocation>
</comment>
<comment type="caution">
    <text evidence="5">The sequence shown here is derived from an EMBL/GenBank/DDBJ whole genome shotgun (WGS) entry which is preliminary data.</text>
</comment>
<name>A0A1E5QMV3_9CYAN</name>
<dbReference type="AlphaFoldDB" id="A0A1E5QMV3"/>
<dbReference type="STRING" id="1781255.BH720_06745"/>
<dbReference type="PANTHER" id="PTHR33222">
    <property type="match status" value="1"/>
</dbReference>
<accession>A0A1E5QMV3</accession>
<keyword evidence="3" id="KW-1133">Transmembrane helix</keyword>
<dbReference type="PANTHER" id="PTHR33222:SF4">
    <property type="entry name" value="PROTEIN CURVATURE THYLAKOID 1A, CHLOROPLASTIC"/>
    <property type="match status" value="1"/>
</dbReference>
<sequence>MTNADLNKTEVADVEATATTQAEVADSSPAPIAKLPPAGQSSASQSAELWRQYWDLFILYLSKLPDYLGEFFGAYQRPLTIVALILSAGITVYVTGAVVDAINDIPLLAPFFELVGIGYSAWFVYRYLRLASTRQELANKIQGLKDDVVG</sequence>
<evidence type="ECO:0000256" key="3">
    <source>
        <dbReference type="SAM" id="Phobius"/>
    </source>
</evidence>
<proteinExistence type="predicted"/>
<protein>
    <recommendedName>
        <fullName evidence="4">Cyanobacterial aminoacyl-tRNA synthetase CAAD domain-containing protein</fullName>
    </recommendedName>
</protein>
<reference evidence="5" key="1">
    <citation type="submission" date="2016-09" db="EMBL/GenBank/DDBJ databases">
        <title>Draft genome of thermotolerant cyanobacterium Desertifilum sp. strain IPPAS B-1220.</title>
        <authorList>
            <person name="Sinetova M.A."/>
            <person name="Bolakhan K."/>
            <person name="Zayadan B.K."/>
            <person name="Mironov K.S."/>
            <person name="Ustinova V."/>
            <person name="Kupriyanova E.V."/>
            <person name="Sidorov R.A."/>
            <person name="Skrypnik A.N."/>
            <person name="Gogoleva N.E."/>
            <person name="Gogolev Y.V."/>
            <person name="Los D.A."/>
        </authorList>
    </citation>
    <scope>NUCLEOTIDE SEQUENCE [LARGE SCALE GENOMIC DNA]</scope>
    <source>
        <strain evidence="5">IPPAS B-1220</strain>
    </source>
</reference>
<organism evidence="5">
    <name type="scientific">Desertifilum tharense IPPAS B-1220</name>
    <dbReference type="NCBI Taxonomy" id="1781255"/>
    <lineage>
        <taxon>Bacteria</taxon>
        <taxon>Bacillati</taxon>
        <taxon>Cyanobacteriota</taxon>
        <taxon>Cyanophyceae</taxon>
        <taxon>Desertifilales</taxon>
        <taxon>Desertifilaceae</taxon>
        <taxon>Desertifilum</taxon>
    </lineage>
</organism>
<evidence type="ECO:0000313" key="5">
    <source>
        <dbReference type="EMBL" id="OEJ75970.1"/>
    </source>
</evidence>
<keyword evidence="3" id="KW-0472">Membrane</keyword>
<evidence type="ECO:0000256" key="1">
    <source>
        <dbReference type="ARBA" id="ARBA00004141"/>
    </source>
</evidence>
<dbReference type="InterPro" id="IPR033344">
    <property type="entry name" value="CURT1"/>
</dbReference>
<dbReference type="OrthoDB" id="459910at2"/>
<dbReference type="EMBL" id="MJGC01000042">
    <property type="protein sequence ID" value="OEJ75970.1"/>
    <property type="molecule type" value="Genomic_DNA"/>
</dbReference>
<keyword evidence="3" id="KW-0812">Transmembrane</keyword>
<feature type="transmembrane region" description="Helical" evidence="3">
    <location>
        <begin position="79"/>
        <end position="99"/>
    </location>
</feature>